<keyword evidence="6 7" id="KW-0961">Cell wall biogenesis/degradation</keyword>
<comment type="pathway">
    <text evidence="1 7">Cell wall biogenesis; peptidoglycan biosynthesis.</text>
</comment>
<dbReference type="CDD" id="cd16913">
    <property type="entry name" value="YkuD_like"/>
    <property type="match status" value="1"/>
</dbReference>
<dbReference type="AlphaFoldDB" id="H8GQA0"/>
<evidence type="ECO:0000259" key="8">
    <source>
        <dbReference type="PROSITE" id="PS52029"/>
    </source>
</evidence>
<evidence type="ECO:0000313" key="10">
    <source>
        <dbReference type="Proteomes" id="UP000005090"/>
    </source>
</evidence>
<dbReference type="HOGENOM" id="CLU_887978_0_0_6"/>
<evidence type="ECO:0000256" key="4">
    <source>
        <dbReference type="ARBA" id="ARBA00022960"/>
    </source>
</evidence>
<dbReference type="PANTHER" id="PTHR36699:SF1">
    <property type="entry name" value="L,D-TRANSPEPTIDASE YAFK-RELATED"/>
    <property type="match status" value="1"/>
</dbReference>
<evidence type="ECO:0000256" key="5">
    <source>
        <dbReference type="ARBA" id="ARBA00022984"/>
    </source>
</evidence>
<dbReference type="GO" id="GO:0008360">
    <property type="term" value="P:regulation of cell shape"/>
    <property type="evidence" value="ECO:0007669"/>
    <property type="project" value="UniProtKB-UniRule"/>
</dbReference>
<gene>
    <name evidence="9" type="ORF">Metal_0725</name>
</gene>
<dbReference type="InterPro" id="IPR038063">
    <property type="entry name" value="Transpep_catalytic_dom"/>
</dbReference>
<name>H8GQA0_METAL</name>
<evidence type="ECO:0000313" key="9">
    <source>
        <dbReference type="EMBL" id="EIC28559.1"/>
    </source>
</evidence>
<organism evidence="9 10">
    <name type="scientific">Methylomicrobium album BG8</name>
    <dbReference type="NCBI Taxonomy" id="686340"/>
    <lineage>
        <taxon>Bacteria</taxon>
        <taxon>Pseudomonadati</taxon>
        <taxon>Pseudomonadota</taxon>
        <taxon>Gammaproteobacteria</taxon>
        <taxon>Methylococcales</taxon>
        <taxon>Methylococcaceae</taxon>
        <taxon>Methylomicrobium</taxon>
    </lineage>
</organism>
<evidence type="ECO:0000256" key="1">
    <source>
        <dbReference type="ARBA" id="ARBA00004752"/>
    </source>
</evidence>
<feature type="domain" description="L,D-TPase catalytic" evidence="8">
    <location>
        <begin position="137"/>
        <end position="268"/>
    </location>
</feature>
<reference evidence="9 10" key="1">
    <citation type="journal article" date="2013" name="Genome Announc.">
        <title>Genome Sequence of the Obligate Gammaproteobacterial Methanotroph Methylomicrobium album Strain BG8.</title>
        <authorList>
            <person name="Kits K.D."/>
            <person name="Kalyuzhnaya M.G."/>
            <person name="Klotz M.G."/>
            <person name="Jetten M.S."/>
            <person name="Op den Camp H.J."/>
            <person name="Vuilleumier S."/>
            <person name="Bringel F."/>
            <person name="Dispirito A.A."/>
            <person name="Murrell J.C."/>
            <person name="Bruce D."/>
            <person name="Cheng J.F."/>
            <person name="Copeland A."/>
            <person name="Goodwin L."/>
            <person name="Hauser L."/>
            <person name="Lajus A."/>
            <person name="Land M.L."/>
            <person name="Lapidus A."/>
            <person name="Lucas S."/>
            <person name="Medigue C."/>
            <person name="Pitluck S."/>
            <person name="Woyke T."/>
            <person name="Zeytun A."/>
            <person name="Stein L.Y."/>
        </authorList>
    </citation>
    <scope>NUCLEOTIDE SEQUENCE [LARGE SCALE GENOMIC DNA]</scope>
    <source>
        <strain evidence="9 10">BG8</strain>
    </source>
</reference>
<dbReference type="MEROPS" id="C82.A01"/>
<feature type="active site" description="Proton donor/acceptor" evidence="7">
    <location>
        <position position="232"/>
    </location>
</feature>
<dbReference type="Pfam" id="PF03734">
    <property type="entry name" value="YkuD"/>
    <property type="match status" value="1"/>
</dbReference>
<comment type="similarity">
    <text evidence="2">Belongs to the YkuD family.</text>
</comment>
<dbReference type="GO" id="GO:0004180">
    <property type="term" value="F:carboxypeptidase activity"/>
    <property type="evidence" value="ECO:0007669"/>
    <property type="project" value="UniProtKB-ARBA"/>
</dbReference>
<feature type="active site" description="Nucleophile" evidence="7">
    <location>
        <position position="240"/>
    </location>
</feature>
<evidence type="ECO:0000256" key="7">
    <source>
        <dbReference type="PROSITE-ProRule" id="PRU01373"/>
    </source>
</evidence>
<dbReference type="GO" id="GO:0071555">
    <property type="term" value="P:cell wall organization"/>
    <property type="evidence" value="ECO:0007669"/>
    <property type="project" value="UniProtKB-UniRule"/>
</dbReference>
<dbReference type="eggNOG" id="COG3034">
    <property type="taxonomic scope" value="Bacteria"/>
</dbReference>
<dbReference type="Proteomes" id="UP000005090">
    <property type="component" value="Chromosome"/>
</dbReference>
<evidence type="ECO:0000256" key="6">
    <source>
        <dbReference type="ARBA" id="ARBA00023316"/>
    </source>
</evidence>
<dbReference type="STRING" id="686340.Metal_0725"/>
<dbReference type="UniPathway" id="UPA00219"/>
<dbReference type="GO" id="GO:0009252">
    <property type="term" value="P:peptidoglycan biosynthetic process"/>
    <property type="evidence" value="ECO:0007669"/>
    <property type="project" value="UniProtKB-UniPathway"/>
</dbReference>
<dbReference type="SUPFAM" id="SSF141523">
    <property type="entry name" value="L,D-transpeptidase catalytic domain-like"/>
    <property type="match status" value="1"/>
</dbReference>
<keyword evidence="3" id="KW-0808">Transferase</keyword>
<dbReference type="PANTHER" id="PTHR36699">
    <property type="entry name" value="LD-TRANSPEPTIDASE"/>
    <property type="match status" value="1"/>
</dbReference>
<keyword evidence="5 7" id="KW-0573">Peptidoglycan synthesis</keyword>
<evidence type="ECO:0000256" key="3">
    <source>
        <dbReference type="ARBA" id="ARBA00022679"/>
    </source>
</evidence>
<keyword evidence="10" id="KW-1185">Reference proteome</keyword>
<proteinExistence type="inferred from homology"/>
<accession>H8GQA0</accession>
<keyword evidence="4 7" id="KW-0133">Cell shape</keyword>
<protein>
    <recommendedName>
        <fullName evidence="8">L,D-TPase catalytic domain-containing protein</fullName>
    </recommendedName>
</protein>
<dbReference type="InterPro" id="IPR005490">
    <property type="entry name" value="LD_TPept_cat_dom"/>
</dbReference>
<dbReference type="PROSITE" id="PS52029">
    <property type="entry name" value="LD_TPASE"/>
    <property type="match status" value="1"/>
</dbReference>
<dbReference type="EMBL" id="CM001475">
    <property type="protein sequence ID" value="EIC28559.1"/>
    <property type="molecule type" value="Genomic_DNA"/>
</dbReference>
<sequence>MIKLLRDLCRNNREVVNTKKKWRHDERHSKGYHLFTLISALTSMNKPTAKIIAGLALTGLLVACSGHKPASLAPRIAAVKPQPQVQPDRQMQMYYIPPKPSGERTVADVLQIYGEHTTTKLKSYFAKAKVSYPPQEVTLVALKQEMKLELWARDSGAFRFIRDYRIRAASGVSGPKLRQGDMQVPEGIYRIAGLNPNSHFHLSMKLDYPNEFDLFHAWQEGRTNPGSDIFIHGQAKSIGCLAMGDETIEELFVLAAHTGAGNVKVVIAPHDPRTYPLAADIEGLPAWTPELYSIISREINALTPGVKSAKTGL</sequence>
<evidence type="ECO:0000256" key="2">
    <source>
        <dbReference type="ARBA" id="ARBA00005992"/>
    </source>
</evidence>
<dbReference type="GO" id="GO:0016740">
    <property type="term" value="F:transferase activity"/>
    <property type="evidence" value="ECO:0007669"/>
    <property type="project" value="UniProtKB-KW"/>
</dbReference>